<evidence type="ECO:0000313" key="9">
    <source>
        <dbReference type="Proteomes" id="UP000528824"/>
    </source>
</evidence>
<keyword evidence="3 6" id="KW-0812">Transmembrane</keyword>
<name>A0A7W9CXV6_9HYPH</name>
<proteinExistence type="inferred from homology"/>
<dbReference type="PROSITE" id="PS00221">
    <property type="entry name" value="MIP"/>
    <property type="match status" value="1"/>
</dbReference>
<dbReference type="Proteomes" id="UP000528824">
    <property type="component" value="Unassembled WGS sequence"/>
</dbReference>
<evidence type="ECO:0000313" key="8">
    <source>
        <dbReference type="EMBL" id="MBB5563865.1"/>
    </source>
</evidence>
<dbReference type="InterPro" id="IPR023271">
    <property type="entry name" value="Aquaporin-like"/>
</dbReference>
<dbReference type="InterPro" id="IPR000425">
    <property type="entry name" value="MIP"/>
</dbReference>
<gene>
    <name evidence="8" type="ORF">GGI59_005567</name>
</gene>
<dbReference type="GO" id="GO:0016020">
    <property type="term" value="C:membrane"/>
    <property type="evidence" value="ECO:0007669"/>
    <property type="project" value="UniProtKB-SubCell"/>
</dbReference>
<reference evidence="8 9" key="1">
    <citation type="submission" date="2020-08" db="EMBL/GenBank/DDBJ databases">
        <title>Genomic Encyclopedia of Type Strains, Phase IV (KMG-V): Genome sequencing to study the core and pangenomes of soil and plant-associated prokaryotes.</title>
        <authorList>
            <person name="Whitman W."/>
        </authorList>
    </citation>
    <scope>NUCLEOTIDE SEQUENCE [LARGE SCALE GENOMIC DNA]</scope>
    <source>
        <strain evidence="8 9">SEMIA 4034</strain>
    </source>
</reference>
<dbReference type="GO" id="GO:0015267">
    <property type="term" value="F:channel activity"/>
    <property type="evidence" value="ECO:0007669"/>
    <property type="project" value="InterPro"/>
</dbReference>
<keyword evidence="5 7" id="KW-0472">Membrane</keyword>
<evidence type="ECO:0000256" key="4">
    <source>
        <dbReference type="ARBA" id="ARBA00022989"/>
    </source>
</evidence>
<comment type="caution">
    <text evidence="8">The sequence shown here is derived from an EMBL/GenBank/DDBJ whole genome shotgun (WGS) entry which is preliminary data.</text>
</comment>
<evidence type="ECO:0000256" key="3">
    <source>
        <dbReference type="ARBA" id="ARBA00022692"/>
    </source>
</evidence>
<organism evidence="8 9">
    <name type="scientific">Rhizobium lentis</name>
    <dbReference type="NCBI Taxonomy" id="1138194"/>
    <lineage>
        <taxon>Bacteria</taxon>
        <taxon>Pseudomonadati</taxon>
        <taxon>Pseudomonadota</taxon>
        <taxon>Alphaproteobacteria</taxon>
        <taxon>Hyphomicrobiales</taxon>
        <taxon>Rhizobiaceae</taxon>
        <taxon>Rhizobium/Agrobacterium group</taxon>
        <taxon>Rhizobium</taxon>
    </lineage>
</organism>
<dbReference type="PANTHER" id="PTHR45724">
    <property type="entry name" value="AQUAPORIN NIP2-1"/>
    <property type="match status" value="1"/>
</dbReference>
<dbReference type="EMBL" id="JACHBC010000015">
    <property type="protein sequence ID" value="MBB5563865.1"/>
    <property type="molecule type" value="Genomic_DNA"/>
</dbReference>
<dbReference type="AlphaFoldDB" id="A0A7W9CXV6"/>
<keyword evidence="9" id="KW-1185">Reference proteome</keyword>
<dbReference type="PANTHER" id="PTHR45724:SF13">
    <property type="entry name" value="AQUAPORIN NIP1-1-RELATED"/>
    <property type="match status" value="1"/>
</dbReference>
<evidence type="ECO:0000256" key="5">
    <source>
        <dbReference type="ARBA" id="ARBA00023136"/>
    </source>
</evidence>
<evidence type="ECO:0000256" key="1">
    <source>
        <dbReference type="ARBA" id="ARBA00004141"/>
    </source>
</evidence>
<evidence type="ECO:0000256" key="6">
    <source>
        <dbReference type="RuleBase" id="RU000477"/>
    </source>
</evidence>
<accession>A0A7W9CXV6</accession>
<evidence type="ECO:0000256" key="2">
    <source>
        <dbReference type="ARBA" id="ARBA00022448"/>
    </source>
</evidence>
<keyword evidence="4 7" id="KW-1133">Transmembrane helix</keyword>
<dbReference type="InterPro" id="IPR022357">
    <property type="entry name" value="MIP_CS"/>
</dbReference>
<keyword evidence="2 6" id="KW-0813">Transport</keyword>
<sequence>MKKYVCEFFGTFTLVFLGCGTLLYMRLEVGLLGVALAFGMTVVAMAYTIGPVSGAHLNPAVSLGFLVSRRLRAWDFVGYASAQCAELSRRRARSTLSLWKRSTATISP</sequence>
<feature type="transmembrane region" description="Helical" evidence="7">
    <location>
        <begin position="31"/>
        <end position="49"/>
    </location>
</feature>
<protein>
    <submittedName>
        <fullName evidence="8">Glycerol uptake facilitator-like aquaporin</fullName>
    </submittedName>
</protein>
<dbReference type="SUPFAM" id="SSF81338">
    <property type="entry name" value="Aquaporin-like"/>
    <property type="match status" value="1"/>
</dbReference>
<dbReference type="InterPro" id="IPR034294">
    <property type="entry name" value="Aquaporin_transptr"/>
</dbReference>
<comment type="subcellular location">
    <subcellularLocation>
        <location evidence="1">Membrane</location>
        <topology evidence="1">Multi-pass membrane protein</topology>
    </subcellularLocation>
</comment>
<dbReference type="Pfam" id="PF00230">
    <property type="entry name" value="MIP"/>
    <property type="match status" value="1"/>
</dbReference>
<dbReference type="PRINTS" id="PR00783">
    <property type="entry name" value="MINTRINSICP"/>
</dbReference>
<evidence type="ECO:0000256" key="7">
    <source>
        <dbReference type="SAM" id="Phobius"/>
    </source>
</evidence>
<dbReference type="PROSITE" id="PS51257">
    <property type="entry name" value="PROKAR_LIPOPROTEIN"/>
    <property type="match status" value="1"/>
</dbReference>
<dbReference type="Gene3D" id="1.20.1080.10">
    <property type="entry name" value="Glycerol uptake facilitator protein"/>
    <property type="match status" value="1"/>
</dbReference>
<feature type="transmembrane region" description="Helical" evidence="7">
    <location>
        <begin position="7"/>
        <end position="25"/>
    </location>
</feature>
<comment type="similarity">
    <text evidence="6">Belongs to the MIP/aquaporin (TC 1.A.8) family.</text>
</comment>